<dbReference type="AlphaFoldDB" id="A0AAV0V011"/>
<comment type="caution">
    <text evidence="1">The sequence shown here is derived from an EMBL/GenBank/DDBJ whole genome shotgun (WGS) entry which is preliminary data.</text>
</comment>
<dbReference type="EMBL" id="CANTFK010000994">
    <property type="protein sequence ID" value="CAI5741265.1"/>
    <property type="molecule type" value="Genomic_DNA"/>
</dbReference>
<organism evidence="1 2">
    <name type="scientific">Peronospora farinosa</name>
    <dbReference type="NCBI Taxonomy" id="134698"/>
    <lineage>
        <taxon>Eukaryota</taxon>
        <taxon>Sar</taxon>
        <taxon>Stramenopiles</taxon>
        <taxon>Oomycota</taxon>
        <taxon>Peronosporomycetes</taxon>
        <taxon>Peronosporales</taxon>
        <taxon>Peronosporaceae</taxon>
        <taxon>Peronospora</taxon>
    </lineage>
</organism>
<gene>
    <name evidence="1" type="ORF">PFR002_LOCUS9526</name>
</gene>
<proteinExistence type="predicted"/>
<protein>
    <submittedName>
        <fullName evidence="1">Uncharacterized protein</fullName>
    </submittedName>
</protein>
<sequence length="151" mass="17471">MSAPQAPKRPKSKLYTLKELRPCVGNEQPLHLTVFATKKEEGHNYSKFLSFRNQVEEMWTCHDDKCQSSCQSLRDLIEACYPDKAGLMSTWSFTVKDRKNKFKNVLIHLLRSLPSALFTFRGIEDGLDKRSLLQFRHEDDDPSMKKSATMT</sequence>
<evidence type="ECO:0000313" key="2">
    <source>
        <dbReference type="Proteomes" id="UP001159659"/>
    </source>
</evidence>
<evidence type="ECO:0000313" key="1">
    <source>
        <dbReference type="EMBL" id="CAI5741265.1"/>
    </source>
</evidence>
<name>A0AAV0V011_9STRA</name>
<accession>A0AAV0V011</accession>
<dbReference type="Proteomes" id="UP001159659">
    <property type="component" value="Unassembled WGS sequence"/>
</dbReference>
<reference evidence="1" key="1">
    <citation type="submission" date="2022-12" db="EMBL/GenBank/DDBJ databases">
        <authorList>
            <person name="Webb A."/>
        </authorList>
    </citation>
    <scope>NUCLEOTIDE SEQUENCE</scope>
    <source>
        <strain evidence="1">Pf2</strain>
    </source>
</reference>